<dbReference type="RefSeq" id="XP_026686964.1">
    <property type="nucleotide sequence ID" value="XM_026831163.1"/>
</dbReference>
<dbReference type="GeneID" id="108253752"/>
<dbReference type="STRING" id="121845.A0A3Q0JEX5"/>
<dbReference type="PaxDb" id="121845-A0A3Q0JEX5"/>
<sequence length="157" mass="18739">MRIVLISVYIFINLLMFGMCGYIYIVWSHYWKNKHRYLYPPSSGKHARHQDKQTLVEYFDDNVTQVPTQKREFKPSFPNATQYGVNYLADKRMLLEFKRKIIIRLRSVLFEESSLTRLQKENPYDVNFVEPMHNHNMSPEKLLCELRDAMSGQVKVS</sequence>
<keyword evidence="1" id="KW-1133">Transmembrane helix</keyword>
<organism evidence="2 3">
    <name type="scientific">Diaphorina citri</name>
    <name type="common">Asian citrus psyllid</name>
    <dbReference type="NCBI Taxonomy" id="121845"/>
    <lineage>
        <taxon>Eukaryota</taxon>
        <taxon>Metazoa</taxon>
        <taxon>Ecdysozoa</taxon>
        <taxon>Arthropoda</taxon>
        <taxon>Hexapoda</taxon>
        <taxon>Insecta</taxon>
        <taxon>Pterygota</taxon>
        <taxon>Neoptera</taxon>
        <taxon>Paraneoptera</taxon>
        <taxon>Hemiptera</taxon>
        <taxon>Sternorrhyncha</taxon>
        <taxon>Psylloidea</taxon>
        <taxon>Psyllidae</taxon>
        <taxon>Diaphorininae</taxon>
        <taxon>Diaphorina</taxon>
    </lineage>
</organism>
<dbReference type="Proteomes" id="UP000079169">
    <property type="component" value="Unplaced"/>
</dbReference>
<keyword evidence="1" id="KW-0472">Membrane</keyword>
<gene>
    <name evidence="3" type="primary">LOC108253752</name>
</gene>
<keyword evidence="2" id="KW-1185">Reference proteome</keyword>
<evidence type="ECO:0000313" key="2">
    <source>
        <dbReference type="Proteomes" id="UP000079169"/>
    </source>
</evidence>
<evidence type="ECO:0000256" key="1">
    <source>
        <dbReference type="SAM" id="Phobius"/>
    </source>
</evidence>
<accession>A0A3Q0JEX5</accession>
<dbReference type="KEGG" id="dci:108253752"/>
<proteinExistence type="predicted"/>
<keyword evidence="1" id="KW-0812">Transmembrane</keyword>
<feature type="transmembrane region" description="Helical" evidence="1">
    <location>
        <begin position="6"/>
        <end position="27"/>
    </location>
</feature>
<evidence type="ECO:0000313" key="3">
    <source>
        <dbReference type="RefSeq" id="XP_026686964.1"/>
    </source>
</evidence>
<name>A0A3Q0JEX5_DIACI</name>
<protein>
    <submittedName>
        <fullName evidence="3">Uncharacterized protein LOC108253752</fullName>
    </submittedName>
</protein>
<dbReference type="AlphaFoldDB" id="A0A3Q0JEX5"/>
<reference evidence="3" key="1">
    <citation type="submission" date="2025-08" db="UniProtKB">
        <authorList>
            <consortium name="RefSeq"/>
        </authorList>
    </citation>
    <scope>IDENTIFICATION</scope>
</reference>